<reference evidence="1" key="1">
    <citation type="submission" date="2022-02" db="EMBL/GenBank/DDBJ databases">
        <title>Plant Genome Project.</title>
        <authorList>
            <person name="Zhang R.-G."/>
        </authorList>
    </citation>
    <scope>NUCLEOTIDE SEQUENCE</scope>
    <source>
        <strain evidence="1">AT1</strain>
    </source>
</reference>
<proteinExistence type="predicted"/>
<accession>A0ACC0NC23</accession>
<gene>
    <name evidence="1" type="ORF">RHMOL_Rhmol06G0106200</name>
</gene>
<comment type="caution">
    <text evidence="1">The sequence shown here is derived from an EMBL/GenBank/DDBJ whole genome shotgun (WGS) entry which is preliminary data.</text>
</comment>
<dbReference type="EMBL" id="CM046393">
    <property type="protein sequence ID" value="KAI8550431.1"/>
    <property type="molecule type" value="Genomic_DNA"/>
</dbReference>
<dbReference type="Proteomes" id="UP001062846">
    <property type="component" value="Chromosome 6"/>
</dbReference>
<keyword evidence="2" id="KW-1185">Reference proteome</keyword>
<protein>
    <submittedName>
        <fullName evidence="1">Uncharacterized protein</fullName>
    </submittedName>
</protein>
<organism evidence="1 2">
    <name type="scientific">Rhododendron molle</name>
    <name type="common">Chinese azalea</name>
    <name type="synonym">Azalea mollis</name>
    <dbReference type="NCBI Taxonomy" id="49168"/>
    <lineage>
        <taxon>Eukaryota</taxon>
        <taxon>Viridiplantae</taxon>
        <taxon>Streptophyta</taxon>
        <taxon>Embryophyta</taxon>
        <taxon>Tracheophyta</taxon>
        <taxon>Spermatophyta</taxon>
        <taxon>Magnoliopsida</taxon>
        <taxon>eudicotyledons</taxon>
        <taxon>Gunneridae</taxon>
        <taxon>Pentapetalae</taxon>
        <taxon>asterids</taxon>
        <taxon>Ericales</taxon>
        <taxon>Ericaceae</taxon>
        <taxon>Ericoideae</taxon>
        <taxon>Rhodoreae</taxon>
        <taxon>Rhododendron</taxon>
    </lineage>
</organism>
<name>A0ACC0NC23_RHOML</name>
<evidence type="ECO:0000313" key="2">
    <source>
        <dbReference type="Proteomes" id="UP001062846"/>
    </source>
</evidence>
<sequence length="252" mass="28827">MHTDMTMVSIRNHSAESIPISNVLRWGKCQDYLIFLGETALGDGFWVFLYFLGLAYCFVRLSAITARFFRSMETVVKHSWTDPLTNSEVVRLEKVWNYTIANITLLAFGTSFPEISSATIDAIRNLGNLYAGGLLFHSCSRFIDLIFKHRDEFCLSAWCKIGNRLEIKQAKEGTKEVPRLVEVRVYYTNAVWKLLKHEPDLLMLISLAVLLIGIEHGPARKRTDILELFKYKQQVVLGMLVAKTTKSWLDAI</sequence>
<evidence type="ECO:0000313" key="1">
    <source>
        <dbReference type="EMBL" id="KAI8550431.1"/>
    </source>
</evidence>